<evidence type="ECO:0000256" key="1">
    <source>
        <dbReference type="ARBA" id="ARBA00001962"/>
    </source>
</evidence>
<dbReference type="InterPro" id="IPR046451">
    <property type="entry name" value="HgmA_C"/>
</dbReference>
<dbReference type="EC" id="1.13.11.5" evidence="4"/>
<comment type="cofactor">
    <cofactor evidence="1 9">
        <name>Fe cation</name>
        <dbReference type="ChEBI" id="CHEBI:24875"/>
    </cofactor>
</comment>
<dbReference type="InterPro" id="IPR005708">
    <property type="entry name" value="Homogentis_dOase"/>
</dbReference>
<keyword evidence="5 9" id="KW-0479">Metal-binding</keyword>
<evidence type="ECO:0000256" key="7">
    <source>
        <dbReference type="ARBA" id="ARBA00023002"/>
    </source>
</evidence>
<keyword evidence="6 12" id="KW-0223">Dioxygenase</keyword>
<dbReference type="GO" id="GO:0006570">
    <property type="term" value="P:tyrosine metabolic process"/>
    <property type="evidence" value="ECO:0007669"/>
    <property type="project" value="InterPro"/>
</dbReference>
<dbReference type="AlphaFoldDB" id="A0A0D2FWH6"/>
<feature type="binding site" evidence="9">
    <location>
        <position position="392"/>
    </location>
    <ligand>
        <name>homogentisate</name>
        <dbReference type="ChEBI" id="CHEBI:16169"/>
    </ligand>
</feature>
<dbReference type="PANTHER" id="PTHR11056:SF0">
    <property type="entry name" value="HOMOGENTISATE 1,2-DIOXYGENASE"/>
    <property type="match status" value="1"/>
</dbReference>
<proteinExistence type="inferred from homology"/>
<evidence type="ECO:0000256" key="6">
    <source>
        <dbReference type="ARBA" id="ARBA00022964"/>
    </source>
</evidence>
<dbReference type="EMBL" id="KN846956">
    <property type="protein sequence ID" value="KIW72828.1"/>
    <property type="molecule type" value="Genomic_DNA"/>
</dbReference>
<dbReference type="GO" id="GO:0005737">
    <property type="term" value="C:cytoplasm"/>
    <property type="evidence" value="ECO:0007669"/>
    <property type="project" value="TreeGrafter"/>
</dbReference>
<evidence type="ECO:0000256" key="9">
    <source>
        <dbReference type="PIRSR" id="PIRSR605708-2"/>
    </source>
</evidence>
<dbReference type="Pfam" id="PF20510">
    <property type="entry name" value="HgmA_N"/>
    <property type="match status" value="1"/>
</dbReference>
<organism evidence="12 13">
    <name type="scientific">Phialophora macrospora</name>
    <dbReference type="NCBI Taxonomy" id="1851006"/>
    <lineage>
        <taxon>Eukaryota</taxon>
        <taxon>Fungi</taxon>
        <taxon>Dikarya</taxon>
        <taxon>Ascomycota</taxon>
        <taxon>Pezizomycotina</taxon>
        <taxon>Eurotiomycetes</taxon>
        <taxon>Chaetothyriomycetidae</taxon>
        <taxon>Chaetothyriales</taxon>
        <taxon>Herpotrichiellaceae</taxon>
        <taxon>Phialophora</taxon>
    </lineage>
</organism>
<dbReference type="HOGENOM" id="CLU_027174_0_0_1"/>
<dbReference type="Proteomes" id="UP000054266">
    <property type="component" value="Unassembled WGS sequence"/>
</dbReference>
<dbReference type="GO" id="GO:0046872">
    <property type="term" value="F:metal ion binding"/>
    <property type="evidence" value="ECO:0007669"/>
    <property type="project" value="UniProtKB-KW"/>
</dbReference>
<dbReference type="InterPro" id="IPR014710">
    <property type="entry name" value="RmlC-like_jellyroll"/>
</dbReference>
<sequence>MAPVTPFTVKDNYAYQQGFGNYHSSEAIPGANPLVNNTPQRPPYGLRTERISGSSFTSPRDQNLQTWMYRATSSLDHEDFVPYDQESPATAADPKASPSTLTPNSYMWPAVRLSGSSDWLSQHLLAGNGDPATKTGLAIWVFSATESMKPNTAFSSLDGDSLIVPQAGALDIQTELGNLLVRQNEICLIPRGVRYRVTLPSGPCRGYVCELFQGHFRLPDLGAIGSTGLANVRDFQIPTAHFDGSLRDGVAVAHNAEYTIISRQAGRLWHCTQGHTPFDVAAWHGTFYPYKFDLARFCVLGNVAFDEHDPSLYVVLTVPSHREPGAAVLDFAIIPPRWQVAEDTFWPPYYHRNTMSEFFAPIISAQDQKHPFNQGREFKPFVAGLHPPMTTHGATEEEFEKARTADLKPTKVMTEGITFFLLETESPLYLSDWAVKAALTNPTAKPKRSAKI</sequence>
<reference evidence="12 13" key="1">
    <citation type="submission" date="2015-01" db="EMBL/GenBank/DDBJ databases">
        <title>The Genome Sequence of Capronia semiimmersa CBS27337.</title>
        <authorList>
            <consortium name="The Broad Institute Genomics Platform"/>
            <person name="Cuomo C."/>
            <person name="de Hoog S."/>
            <person name="Gorbushina A."/>
            <person name="Stielow B."/>
            <person name="Teixiera M."/>
            <person name="Abouelleil A."/>
            <person name="Chapman S.B."/>
            <person name="Priest M."/>
            <person name="Young S.K."/>
            <person name="Wortman J."/>
            <person name="Nusbaum C."/>
            <person name="Birren B."/>
        </authorList>
    </citation>
    <scope>NUCLEOTIDE SEQUENCE [LARGE SCALE GENOMIC DNA]</scope>
    <source>
        <strain evidence="12 13">CBS 27337</strain>
    </source>
</reference>
<gene>
    <name evidence="12" type="ORF">PV04_00998</name>
</gene>
<dbReference type="SUPFAM" id="SSF51182">
    <property type="entry name" value="RmlC-like cupins"/>
    <property type="match status" value="1"/>
</dbReference>
<protein>
    <recommendedName>
        <fullName evidence="4">homogentisate 1,2-dioxygenase</fullName>
        <ecNumber evidence="4">1.13.11.5</ecNumber>
    </recommendedName>
</protein>
<dbReference type="Pfam" id="PF04209">
    <property type="entry name" value="HgmA_C"/>
    <property type="match status" value="1"/>
</dbReference>
<feature type="domain" description="Homogentisate 1,2-dioxygenase N-terminal" evidence="11">
    <location>
        <begin position="14"/>
        <end position="294"/>
    </location>
</feature>
<dbReference type="UniPathway" id="UPA00139">
    <property type="reaction ID" value="UER00339"/>
</dbReference>
<accession>A0A0D2FWH6</accession>
<dbReference type="CDD" id="cd07000">
    <property type="entry name" value="cupin_HGO_N"/>
    <property type="match status" value="1"/>
</dbReference>
<evidence type="ECO:0000256" key="4">
    <source>
        <dbReference type="ARBA" id="ARBA00013127"/>
    </source>
</evidence>
<comment type="similarity">
    <text evidence="3">Belongs to the homogentisate dioxygenase family.</text>
</comment>
<dbReference type="GO" id="GO:0004411">
    <property type="term" value="F:homogentisate 1,2-dioxygenase activity"/>
    <property type="evidence" value="ECO:0007669"/>
    <property type="project" value="UniProtKB-EC"/>
</dbReference>
<dbReference type="InterPro" id="IPR046452">
    <property type="entry name" value="HgmA_N"/>
</dbReference>
<dbReference type="GO" id="GO:0006559">
    <property type="term" value="P:L-phenylalanine catabolic process"/>
    <property type="evidence" value="ECO:0007669"/>
    <property type="project" value="UniProtKB-UniPathway"/>
</dbReference>
<evidence type="ECO:0000259" key="11">
    <source>
        <dbReference type="Pfam" id="PF20510"/>
    </source>
</evidence>
<feature type="binding site" evidence="9">
    <location>
        <position position="392"/>
    </location>
    <ligand>
        <name>Fe cation</name>
        <dbReference type="ChEBI" id="CHEBI:24875"/>
    </ligand>
</feature>
<dbReference type="PANTHER" id="PTHR11056">
    <property type="entry name" value="HOMOGENTISATE 1,2-DIOXYGENASE"/>
    <property type="match status" value="1"/>
</dbReference>
<dbReference type="Gene3D" id="2.60.120.10">
    <property type="entry name" value="Jelly Rolls"/>
    <property type="match status" value="1"/>
</dbReference>
<evidence type="ECO:0000256" key="2">
    <source>
        <dbReference type="ARBA" id="ARBA00004704"/>
    </source>
</evidence>
<keyword evidence="7" id="KW-0560">Oxidoreductase</keyword>
<feature type="binding site" evidence="9">
    <location>
        <position position="357"/>
    </location>
    <ligand>
        <name>Fe cation</name>
        <dbReference type="ChEBI" id="CHEBI:24875"/>
    </ligand>
</feature>
<feature type="binding site" evidence="9">
    <location>
        <position position="351"/>
    </location>
    <ligand>
        <name>Fe cation</name>
        <dbReference type="ChEBI" id="CHEBI:24875"/>
    </ligand>
</feature>
<comment type="pathway">
    <text evidence="2">Amino-acid degradation; L-phenylalanine degradation; acetoacetate and fumarate from L-phenylalanine: step 4/6.</text>
</comment>
<evidence type="ECO:0000259" key="10">
    <source>
        <dbReference type="Pfam" id="PF04209"/>
    </source>
</evidence>
<keyword evidence="13" id="KW-1185">Reference proteome</keyword>
<keyword evidence="8 9" id="KW-0408">Iron</keyword>
<dbReference type="InterPro" id="IPR011051">
    <property type="entry name" value="RmlC_Cupin_sf"/>
</dbReference>
<evidence type="ECO:0000313" key="13">
    <source>
        <dbReference type="Proteomes" id="UP000054266"/>
    </source>
</evidence>
<evidence type="ECO:0000256" key="8">
    <source>
        <dbReference type="ARBA" id="ARBA00023004"/>
    </source>
</evidence>
<evidence type="ECO:0000256" key="5">
    <source>
        <dbReference type="ARBA" id="ARBA00022723"/>
    </source>
</evidence>
<dbReference type="STRING" id="5601.A0A0D2FWH6"/>
<feature type="domain" description="Homogentisate 1,2-dioxygenase C-terminal" evidence="10">
    <location>
        <begin position="296"/>
        <end position="438"/>
    </location>
</feature>
<name>A0A0D2FWH6_9EURO</name>
<evidence type="ECO:0000256" key="3">
    <source>
        <dbReference type="ARBA" id="ARBA00007757"/>
    </source>
</evidence>
<evidence type="ECO:0000313" key="12">
    <source>
        <dbReference type="EMBL" id="KIW72828.1"/>
    </source>
</evidence>